<dbReference type="InterPro" id="IPR047951">
    <property type="entry name" value="Transpos_ISL3"/>
</dbReference>
<dbReference type="AlphaFoldDB" id="A0A5B0WN37"/>
<dbReference type="Pfam" id="PF01610">
    <property type="entry name" value="DDE_Tnp_ISL3"/>
    <property type="match status" value="1"/>
</dbReference>
<feature type="domain" description="Transposase IS204/IS1001/IS1096/IS1165 DDE" evidence="1">
    <location>
        <begin position="152"/>
        <end position="384"/>
    </location>
</feature>
<accession>A0A5B0WN37</accession>
<dbReference type="InterPro" id="IPR029261">
    <property type="entry name" value="Transposase_Znf"/>
</dbReference>
<gene>
    <name evidence="3" type="ORF">F0M18_18005</name>
</gene>
<feature type="domain" description="Transposase IS204/IS1001/IS1096/IS1165 zinc-finger" evidence="2">
    <location>
        <begin position="34"/>
        <end position="79"/>
    </location>
</feature>
<sequence length="407" mass="48023">MSHAGMIIGIPGLEVMRVKSKRRIDVWARPFRRQASCQHCGGAKLRIKATHKRTVKHTRRGNQVMILHLKVPKYHCQSCGRYFRHAFAGLRPRYRSSDTYQMEVYEAHDGGVTQRKLSRTHQISGATVERWYRSHLSIKRSEMDRRRCPRVLGIDEHFFTRRKGYATTFVDLKNHTVFDVKLGRSESSLRPYLKGLRGRDNVQVVVMDLSETYRSIARQYFPNATIVADRFHVVRLINQHFLKVWQQHDPEGRKNRGLISLMRRHQWNLKDEQHANLMHYLADYPVLQQLYVAKQRLVRLMLLKTLTAKRARAKLPQLFELLDHLRDSPLRALAKTLTRWLEPIVAMWRFSKSNGITEGFHNKMEMISRRAYGFRNFENYRLRVLTHCGWDGIINRVRMNAHPPLIG</sequence>
<evidence type="ECO:0000313" key="3">
    <source>
        <dbReference type="EMBL" id="KAA1188392.1"/>
    </source>
</evidence>
<keyword evidence="4" id="KW-1185">Reference proteome</keyword>
<dbReference type="Pfam" id="PF14690">
    <property type="entry name" value="Zn_ribbon_ISL3"/>
    <property type="match status" value="1"/>
</dbReference>
<dbReference type="EMBL" id="VTUX01000010">
    <property type="protein sequence ID" value="KAA1188392.1"/>
    <property type="molecule type" value="Genomic_DNA"/>
</dbReference>
<dbReference type="NCBIfam" id="NF033550">
    <property type="entry name" value="transpos_ISL3"/>
    <property type="match status" value="1"/>
</dbReference>
<proteinExistence type="predicted"/>
<protein>
    <submittedName>
        <fullName evidence="3">ISL3 family transposase</fullName>
    </submittedName>
</protein>
<evidence type="ECO:0000259" key="1">
    <source>
        <dbReference type="Pfam" id="PF01610"/>
    </source>
</evidence>
<evidence type="ECO:0000259" key="2">
    <source>
        <dbReference type="Pfam" id="PF14690"/>
    </source>
</evidence>
<name>A0A5B0WN37_9GAMM</name>
<dbReference type="Proteomes" id="UP000323708">
    <property type="component" value="Unassembled WGS sequence"/>
</dbReference>
<evidence type="ECO:0000313" key="4">
    <source>
        <dbReference type="Proteomes" id="UP000323708"/>
    </source>
</evidence>
<dbReference type="RefSeq" id="WP_149612857.1">
    <property type="nucleotide sequence ID" value="NZ_VTUX01000010.1"/>
</dbReference>
<dbReference type="PANTHER" id="PTHR33498:SF1">
    <property type="entry name" value="TRANSPOSASE FOR INSERTION SEQUENCE ELEMENT IS1557"/>
    <property type="match status" value="1"/>
</dbReference>
<reference evidence="3 4" key="1">
    <citation type="submission" date="2019-09" db="EMBL/GenBank/DDBJ databases">
        <authorList>
            <person name="Chen X.-Y."/>
        </authorList>
    </citation>
    <scope>NUCLEOTIDE SEQUENCE [LARGE SCALE GENOMIC DNA]</scope>
    <source>
        <strain evidence="3 4">NY5</strain>
    </source>
</reference>
<dbReference type="PANTHER" id="PTHR33498">
    <property type="entry name" value="TRANSPOSASE FOR INSERTION SEQUENCE ELEMENT IS1557"/>
    <property type="match status" value="1"/>
</dbReference>
<dbReference type="InterPro" id="IPR002560">
    <property type="entry name" value="Transposase_DDE"/>
</dbReference>
<comment type="caution">
    <text evidence="3">The sequence shown here is derived from an EMBL/GenBank/DDBJ whole genome shotgun (WGS) entry which is preliminary data.</text>
</comment>
<organism evidence="3 4">
    <name type="scientific">Pseudohalioglobus sediminis</name>
    <dbReference type="NCBI Taxonomy" id="2606449"/>
    <lineage>
        <taxon>Bacteria</taxon>
        <taxon>Pseudomonadati</taxon>
        <taxon>Pseudomonadota</taxon>
        <taxon>Gammaproteobacteria</taxon>
        <taxon>Cellvibrionales</taxon>
        <taxon>Halieaceae</taxon>
        <taxon>Pseudohalioglobus</taxon>
    </lineage>
</organism>